<dbReference type="PROSITE" id="PS50109">
    <property type="entry name" value="HIS_KIN"/>
    <property type="match status" value="1"/>
</dbReference>
<evidence type="ECO:0000256" key="3">
    <source>
        <dbReference type="ARBA" id="ARBA00012438"/>
    </source>
</evidence>
<organism evidence="12 13">
    <name type="scientific">Peptoniphilus duerdenii ATCC BAA-1640</name>
    <dbReference type="NCBI Taxonomy" id="862517"/>
    <lineage>
        <taxon>Bacteria</taxon>
        <taxon>Bacillati</taxon>
        <taxon>Bacillota</taxon>
        <taxon>Tissierellia</taxon>
        <taxon>Tissierellales</taxon>
        <taxon>Peptoniphilaceae</taxon>
        <taxon>Peptoniphilus</taxon>
    </lineage>
</organism>
<dbReference type="SMART" id="SM00304">
    <property type="entry name" value="HAMP"/>
    <property type="match status" value="1"/>
</dbReference>
<name>E0NJE3_9FIRM</name>
<evidence type="ECO:0000256" key="8">
    <source>
        <dbReference type="ARBA" id="ARBA00023136"/>
    </source>
</evidence>
<dbReference type="SUPFAM" id="SSF55874">
    <property type="entry name" value="ATPase domain of HSP90 chaperone/DNA topoisomerase II/histidine kinase"/>
    <property type="match status" value="1"/>
</dbReference>
<keyword evidence="9" id="KW-0812">Transmembrane</keyword>
<dbReference type="PANTHER" id="PTHR45453:SF1">
    <property type="entry name" value="PHOSPHATE REGULON SENSOR PROTEIN PHOR"/>
    <property type="match status" value="1"/>
</dbReference>
<dbReference type="SUPFAM" id="SSF47384">
    <property type="entry name" value="Homodimeric domain of signal transducing histidine kinase"/>
    <property type="match status" value="1"/>
</dbReference>
<dbReference type="InterPro" id="IPR004358">
    <property type="entry name" value="Sig_transdc_His_kin-like_C"/>
</dbReference>
<dbReference type="Pfam" id="PF00512">
    <property type="entry name" value="HisKA"/>
    <property type="match status" value="1"/>
</dbReference>
<gene>
    <name evidence="12" type="primary">baeS</name>
    <name evidence="12" type="ORF">HMPREF9225_0282</name>
</gene>
<dbReference type="GO" id="GO:0000155">
    <property type="term" value="F:phosphorelay sensor kinase activity"/>
    <property type="evidence" value="ECO:0007669"/>
    <property type="project" value="InterPro"/>
</dbReference>
<dbReference type="AlphaFoldDB" id="E0NJE3"/>
<dbReference type="PRINTS" id="PR00344">
    <property type="entry name" value="BCTRLSENSOR"/>
</dbReference>
<dbReference type="Gene3D" id="3.30.565.10">
    <property type="entry name" value="Histidine kinase-like ATPase, C-terminal domain"/>
    <property type="match status" value="1"/>
</dbReference>
<reference evidence="12 13" key="1">
    <citation type="submission" date="2010-07" db="EMBL/GenBank/DDBJ databases">
        <authorList>
            <person name="Muzny D."/>
            <person name="Qin X."/>
            <person name="Deng J."/>
            <person name="Jiang H."/>
            <person name="Liu Y."/>
            <person name="Qu J."/>
            <person name="Song X.-Z."/>
            <person name="Zhang L."/>
            <person name="Thornton R."/>
            <person name="Coyle M."/>
            <person name="Francisco L."/>
            <person name="Jackson L."/>
            <person name="Javaid M."/>
            <person name="Korchina V."/>
            <person name="Kovar C."/>
            <person name="Mata R."/>
            <person name="Mathew T."/>
            <person name="Ngo R."/>
            <person name="Nguyen L."/>
            <person name="Nguyen N."/>
            <person name="Okwuonu G."/>
            <person name="Ongeri F."/>
            <person name="Pham C."/>
            <person name="Simmons D."/>
            <person name="Wilczek-Boney K."/>
            <person name="Hale W."/>
            <person name="Jakkamsetti A."/>
            <person name="Pham P."/>
            <person name="Ruth R."/>
            <person name="San Lucas F."/>
            <person name="Warren J."/>
            <person name="Zhang J."/>
            <person name="Zhao Z."/>
            <person name="Zhou C."/>
            <person name="Zhu D."/>
            <person name="Lee S."/>
            <person name="Bess C."/>
            <person name="Blankenburg K."/>
            <person name="Forbes L."/>
            <person name="Fu Q."/>
            <person name="Gubbala S."/>
            <person name="Hirani K."/>
            <person name="Jayaseelan J.C."/>
            <person name="Lara F."/>
            <person name="Munidasa M."/>
            <person name="Palculict T."/>
            <person name="Patil S."/>
            <person name="Pu L.-L."/>
            <person name="Saada N."/>
            <person name="Tang L."/>
            <person name="Weissenberger G."/>
            <person name="Zhu Y."/>
            <person name="Hemphill L."/>
            <person name="Shang Y."/>
            <person name="Youmans B."/>
            <person name="Ayvaz T."/>
            <person name="Ross M."/>
            <person name="Santibanez J."/>
            <person name="Aqrawi P."/>
            <person name="Gross S."/>
            <person name="Joshi V."/>
            <person name="Fowler G."/>
            <person name="Nazareth L."/>
            <person name="Reid J."/>
            <person name="Worley K."/>
            <person name="Petrosino J."/>
            <person name="Highlander S."/>
            <person name="Gibbs R."/>
        </authorList>
    </citation>
    <scope>NUCLEOTIDE SEQUENCE [LARGE SCALE GENOMIC DNA]</scope>
    <source>
        <strain evidence="12 13">ATCC BAA-1640</strain>
    </source>
</reference>
<dbReference type="InterPro" id="IPR003594">
    <property type="entry name" value="HATPase_dom"/>
</dbReference>
<proteinExistence type="predicted"/>
<dbReference type="RefSeq" id="WP_008901118.1">
    <property type="nucleotide sequence ID" value="NZ_GL397071.1"/>
</dbReference>
<dbReference type="CDD" id="cd00082">
    <property type="entry name" value="HisKA"/>
    <property type="match status" value="1"/>
</dbReference>
<feature type="transmembrane region" description="Helical" evidence="9">
    <location>
        <begin position="12"/>
        <end position="32"/>
    </location>
</feature>
<evidence type="ECO:0000256" key="6">
    <source>
        <dbReference type="ARBA" id="ARBA00022777"/>
    </source>
</evidence>
<dbReference type="FunFam" id="3.30.565.10:FF:000006">
    <property type="entry name" value="Sensor histidine kinase WalK"/>
    <property type="match status" value="1"/>
</dbReference>
<dbReference type="Pfam" id="PF02518">
    <property type="entry name" value="HATPase_c"/>
    <property type="match status" value="1"/>
</dbReference>
<dbReference type="CDD" id="cd00075">
    <property type="entry name" value="HATPase"/>
    <property type="match status" value="1"/>
</dbReference>
<dbReference type="GO" id="GO:0016036">
    <property type="term" value="P:cellular response to phosphate starvation"/>
    <property type="evidence" value="ECO:0007669"/>
    <property type="project" value="TreeGrafter"/>
</dbReference>
<evidence type="ECO:0000259" key="10">
    <source>
        <dbReference type="PROSITE" id="PS50109"/>
    </source>
</evidence>
<feature type="domain" description="Histidine kinase" evidence="10">
    <location>
        <begin position="376"/>
        <end position="593"/>
    </location>
</feature>
<dbReference type="InterPro" id="IPR036890">
    <property type="entry name" value="HATPase_C_sf"/>
</dbReference>
<evidence type="ECO:0000256" key="4">
    <source>
        <dbReference type="ARBA" id="ARBA00022553"/>
    </source>
</evidence>
<keyword evidence="5 12" id="KW-0808">Transferase</keyword>
<dbReference type="InterPro" id="IPR003660">
    <property type="entry name" value="HAMP_dom"/>
</dbReference>
<dbReference type="InterPro" id="IPR005467">
    <property type="entry name" value="His_kinase_dom"/>
</dbReference>
<keyword evidence="9" id="KW-1133">Transmembrane helix</keyword>
<evidence type="ECO:0000313" key="13">
    <source>
        <dbReference type="Proteomes" id="UP000003280"/>
    </source>
</evidence>
<dbReference type="FunFam" id="1.10.287.130:FF:000001">
    <property type="entry name" value="Two-component sensor histidine kinase"/>
    <property type="match status" value="1"/>
</dbReference>
<dbReference type="InterPro" id="IPR035965">
    <property type="entry name" value="PAS-like_dom_sf"/>
</dbReference>
<dbReference type="Gene3D" id="3.30.450.20">
    <property type="entry name" value="PAS domain"/>
    <property type="match status" value="1"/>
</dbReference>
<dbReference type="SMART" id="SM00387">
    <property type="entry name" value="HATPase_c"/>
    <property type="match status" value="1"/>
</dbReference>
<dbReference type="eggNOG" id="COG5002">
    <property type="taxonomic scope" value="Bacteria"/>
</dbReference>
<evidence type="ECO:0000256" key="7">
    <source>
        <dbReference type="ARBA" id="ARBA00023012"/>
    </source>
</evidence>
<comment type="subcellular location">
    <subcellularLocation>
        <location evidence="2">Membrane</location>
    </subcellularLocation>
</comment>
<dbReference type="SUPFAM" id="SSF158472">
    <property type="entry name" value="HAMP domain-like"/>
    <property type="match status" value="1"/>
</dbReference>
<keyword evidence="13" id="KW-1185">Reference proteome</keyword>
<evidence type="ECO:0000256" key="5">
    <source>
        <dbReference type="ARBA" id="ARBA00022679"/>
    </source>
</evidence>
<dbReference type="HOGENOM" id="CLU_000445_89_6_9"/>
<keyword evidence="4" id="KW-0597">Phosphoprotein</keyword>
<dbReference type="Gene3D" id="6.10.340.10">
    <property type="match status" value="1"/>
</dbReference>
<dbReference type="CDD" id="cd06225">
    <property type="entry name" value="HAMP"/>
    <property type="match status" value="1"/>
</dbReference>
<evidence type="ECO:0000256" key="1">
    <source>
        <dbReference type="ARBA" id="ARBA00000085"/>
    </source>
</evidence>
<dbReference type="Pfam" id="PF00672">
    <property type="entry name" value="HAMP"/>
    <property type="match status" value="1"/>
</dbReference>
<dbReference type="STRING" id="862517.HMPREF9225_0282"/>
<keyword evidence="8 9" id="KW-0472">Membrane</keyword>
<dbReference type="SMART" id="SM00388">
    <property type="entry name" value="HisKA"/>
    <property type="match status" value="1"/>
</dbReference>
<comment type="caution">
    <text evidence="12">The sequence shown here is derived from an EMBL/GenBank/DDBJ whole genome shotgun (WGS) entry which is preliminary data.</text>
</comment>
<dbReference type="SUPFAM" id="SSF55785">
    <property type="entry name" value="PYP-like sensor domain (PAS domain)"/>
    <property type="match status" value="1"/>
</dbReference>
<keyword evidence="6 12" id="KW-0418">Kinase</keyword>
<keyword evidence="7" id="KW-0902">Two-component regulatory system</keyword>
<dbReference type="InterPro" id="IPR003661">
    <property type="entry name" value="HisK_dim/P_dom"/>
</dbReference>
<dbReference type="Gene3D" id="1.10.287.130">
    <property type="match status" value="1"/>
</dbReference>
<dbReference type="Proteomes" id="UP000003280">
    <property type="component" value="Unassembled WGS sequence"/>
</dbReference>
<dbReference type="InterPro" id="IPR036097">
    <property type="entry name" value="HisK_dim/P_sf"/>
</dbReference>
<evidence type="ECO:0000256" key="2">
    <source>
        <dbReference type="ARBA" id="ARBA00004370"/>
    </source>
</evidence>
<feature type="domain" description="HAMP" evidence="11">
    <location>
        <begin position="203"/>
        <end position="255"/>
    </location>
</feature>
<dbReference type="PANTHER" id="PTHR45453">
    <property type="entry name" value="PHOSPHATE REGULON SENSOR PROTEIN PHOR"/>
    <property type="match status" value="1"/>
</dbReference>
<protein>
    <recommendedName>
        <fullName evidence="3">histidine kinase</fullName>
        <ecNumber evidence="3">2.7.13.3</ecNumber>
    </recommendedName>
</protein>
<dbReference type="GO" id="GO:0005886">
    <property type="term" value="C:plasma membrane"/>
    <property type="evidence" value="ECO:0007669"/>
    <property type="project" value="TreeGrafter"/>
</dbReference>
<evidence type="ECO:0000259" key="11">
    <source>
        <dbReference type="PROSITE" id="PS50885"/>
    </source>
</evidence>
<dbReference type="InterPro" id="IPR050351">
    <property type="entry name" value="BphY/WalK/GraS-like"/>
</dbReference>
<evidence type="ECO:0000256" key="9">
    <source>
        <dbReference type="SAM" id="Phobius"/>
    </source>
</evidence>
<dbReference type="OrthoDB" id="9813151at2"/>
<sequence length="593" mass="66510">MFKSIKFRLIGLYFVLVLIVLSIVGTFILNRLEFEQIDNIKDEMIKSSDSFIGAGSDIFSKDTIDKKEIDKLMDVWSFPSYVSAFVVTGGDSPKIIATSSVVDTKELDRVNALNYPLLDPSLLLGSFQGEKKDLLVEDVNRSSNTLHYATPIIGKNSEVLGSLYMVANLSSVYSVLGYARSIFISAVAVALAITSVMAYFMASSVTNPIKELTASAKKMSEGNFDQEIEVKGNDEIGKLSKMFNGLNRDLGNTFDRLELERSKLNTIFDYMAEGVVAIDRNRRLVHANPIARKILSLSKNHVGSVVDFSMVNIKDIDFKDVSTLSGEVNAQIKDVFYKVKYAPYKSEGRVLGVIVVLQDINEEHRLDVMRREFVANVSHELKTPITTIGSYTETMLDVDMDLDSIRNFLRVIDRENNRMARLVTDLLQLSNMDYKETKWNYEAVDTYDFLSTNINSLDMLIKEKHHKVTLDVPMDINSMYVDRHGADQVFRNIFSNALKYTRKGGEIKVTAKSEGASVEIIVEDNGIGIQREDLNKIFERFYRVEKSRSREMGGTGLGLSIAKEILESMGGRISIESEIGVGTKMTLRFPGVA</sequence>
<dbReference type="EMBL" id="AEEH01000017">
    <property type="protein sequence ID" value="EFM26091.1"/>
    <property type="molecule type" value="Genomic_DNA"/>
</dbReference>
<dbReference type="PROSITE" id="PS50885">
    <property type="entry name" value="HAMP"/>
    <property type="match status" value="1"/>
</dbReference>
<dbReference type="EC" id="2.7.13.3" evidence="3"/>
<dbReference type="GO" id="GO:0004721">
    <property type="term" value="F:phosphoprotein phosphatase activity"/>
    <property type="evidence" value="ECO:0007669"/>
    <property type="project" value="TreeGrafter"/>
</dbReference>
<evidence type="ECO:0000313" key="12">
    <source>
        <dbReference type="EMBL" id="EFM26091.1"/>
    </source>
</evidence>
<feature type="transmembrane region" description="Helical" evidence="9">
    <location>
        <begin position="182"/>
        <end position="202"/>
    </location>
</feature>
<comment type="catalytic activity">
    <reaction evidence="1">
        <text>ATP + protein L-histidine = ADP + protein N-phospho-L-histidine.</text>
        <dbReference type="EC" id="2.7.13.3"/>
    </reaction>
</comment>
<accession>E0NJE3</accession>